<reference evidence="5" key="1">
    <citation type="submission" date="2021-06" db="EMBL/GenBank/DDBJ databases">
        <title>Direct submission.</title>
        <authorList>
            <person name="Lee C.-S."/>
            <person name="Jin L."/>
        </authorList>
    </citation>
    <scope>NUCLEOTIDE SEQUENCE</scope>
    <source>
        <strain evidence="5">Con5</strain>
    </source>
</reference>
<feature type="transmembrane region" description="Helical" evidence="4">
    <location>
        <begin position="133"/>
        <end position="151"/>
    </location>
</feature>
<feature type="transmembrane region" description="Helical" evidence="4">
    <location>
        <begin position="163"/>
        <end position="181"/>
    </location>
</feature>
<protein>
    <submittedName>
        <fullName evidence="5">MFS transporter</fullName>
    </submittedName>
</protein>
<dbReference type="SUPFAM" id="SSF103473">
    <property type="entry name" value="MFS general substrate transporter"/>
    <property type="match status" value="1"/>
</dbReference>
<evidence type="ECO:0000256" key="2">
    <source>
        <dbReference type="ARBA" id="ARBA00022989"/>
    </source>
</evidence>
<dbReference type="InterPro" id="IPR036259">
    <property type="entry name" value="MFS_trans_sf"/>
</dbReference>
<evidence type="ECO:0000256" key="4">
    <source>
        <dbReference type="SAM" id="Phobius"/>
    </source>
</evidence>
<sequence>MRGEGLAVWLLAVGQTLTYAALYYSFAALLPDLEVATGWSKAQLAAGPTLAFLITAVLTPVTGRLVDRGWGGEMLTLLPLIGAVALAGLAFAPTPGVWLLLWALIGVAQSGSLYETCFAFLTRRLGDGARAAITRVTLVAGFASTLAFPLGDMLGRAFGGRGALIAFAAIVVAGAVPANLWGVRRLRRMERADNRRPPPEPDALRAALRRPAFWLVAAVFGAVWLNHALLITYALTLFADRGAGAALAVLAASCIGPAQVAGRVLLMLNETRVDNRAALLLSLICIVLAAGLLWAAGLAPGLIFGFALMQGAGAGLLSILRPVLLAEKLGRRGFGAISGAVAVAPILATAAGPSLGALLLGWGGATAVYATCLGLGLLGFGLGVLLVRCPAPEQG</sequence>
<evidence type="ECO:0000313" key="5">
    <source>
        <dbReference type="EMBL" id="QWK91651.1"/>
    </source>
</evidence>
<feature type="transmembrane region" description="Helical" evidence="4">
    <location>
        <begin position="278"/>
        <end position="296"/>
    </location>
</feature>
<feature type="transmembrane region" description="Helical" evidence="4">
    <location>
        <begin position="212"/>
        <end position="239"/>
    </location>
</feature>
<dbReference type="Pfam" id="PF07690">
    <property type="entry name" value="MFS_1"/>
    <property type="match status" value="1"/>
</dbReference>
<feature type="transmembrane region" description="Helical" evidence="4">
    <location>
        <begin position="302"/>
        <end position="324"/>
    </location>
</feature>
<dbReference type="AlphaFoldDB" id="A0A975PA74"/>
<feature type="transmembrane region" description="Helical" evidence="4">
    <location>
        <begin position="366"/>
        <end position="387"/>
    </location>
</feature>
<feature type="transmembrane region" description="Helical" evidence="4">
    <location>
        <begin position="44"/>
        <end position="62"/>
    </location>
</feature>
<dbReference type="GO" id="GO:0022857">
    <property type="term" value="F:transmembrane transporter activity"/>
    <property type="evidence" value="ECO:0007669"/>
    <property type="project" value="InterPro"/>
</dbReference>
<name>A0A975PA74_9RHOB</name>
<accession>A0A975PA74</accession>
<keyword evidence="2 4" id="KW-1133">Transmembrane helix</keyword>
<feature type="transmembrane region" description="Helical" evidence="4">
    <location>
        <begin position="74"/>
        <end position="92"/>
    </location>
</feature>
<keyword evidence="3 4" id="KW-0472">Membrane</keyword>
<dbReference type="Proteomes" id="UP000679352">
    <property type="component" value="Chromosome"/>
</dbReference>
<evidence type="ECO:0000256" key="3">
    <source>
        <dbReference type="ARBA" id="ARBA00023136"/>
    </source>
</evidence>
<feature type="transmembrane region" description="Helical" evidence="4">
    <location>
        <begin position="336"/>
        <end position="360"/>
    </location>
</feature>
<feature type="transmembrane region" description="Helical" evidence="4">
    <location>
        <begin position="98"/>
        <end position="121"/>
    </location>
</feature>
<dbReference type="InterPro" id="IPR011701">
    <property type="entry name" value="MFS"/>
</dbReference>
<dbReference type="EMBL" id="CP076361">
    <property type="protein sequence ID" value="QWK91651.1"/>
    <property type="molecule type" value="Genomic_DNA"/>
</dbReference>
<evidence type="ECO:0000313" key="6">
    <source>
        <dbReference type="Proteomes" id="UP000679352"/>
    </source>
</evidence>
<dbReference type="KEGG" id="gfu:KM031_07215"/>
<dbReference type="Gene3D" id="1.20.1250.20">
    <property type="entry name" value="MFS general substrate transporter like domains"/>
    <property type="match status" value="1"/>
</dbReference>
<gene>
    <name evidence="5" type="ORF">KM031_07215</name>
</gene>
<proteinExistence type="predicted"/>
<feature type="transmembrane region" description="Helical" evidence="4">
    <location>
        <begin position="245"/>
        <end position="266"/>
    </location>
</feature>
<dbReference type="RefSeq" id="WP_215503841.1">
    <property type="nucleotide sequence ID" value="NZ_CP076361.1"/>
</dbReference>
<keyword evidence="1 4" id="KW-0812">Transmembrane</keyword>
<evidence type="ECO:0000256" key="1">
    <source>
        <dbReference type="ARBA" id="ARBA00022692"/>
    </source>
</evidence>
<organism evidence="5 6">
    <name type="scientific">Gemmobacter fulvus</name>
    <dbReference type="NCBI Taxonomy" id="2840474"/>
    <lineage>
        <taxon>Bacteria</taxon>
        <taxon>Pseudomonadati</taxon>
        <taxon>Pseudomonadota</taxon>
        <taxon>Alphaproteobacteria</taxon>
        <taxon>Rhodobacterales</taxon>
        <taxon>Paracoccaceae</taxon>
        <taxon>Gemmobacter</taxon>
    </lineage>
</organism>
<keyword evidence="6" id="KW-1185">Reference proteome</keyword>